<dbReference type="AlphaFoldDB" id="G8Y564"/>
<dbReference type="InParanoid" id="G8Y564"/>
<organism evidence="1 2">
    <name type="scientific">Pichia sorbitophila (strain ATCC MYA-4447 / BCRC 22081 / CBS 7064 / NBRC 10061 / NRRL Y-12695)</name>
    <name type="common">Hybrid yeast</name>
    <dbReference type="NCBI Taxonomy" id="559304"/>
    <lineage>
        <taxon>Eukaryota</taxon>
        <taxon>Fungi</taxon>
        <taxon>Dikarya</taxon>
        <taxon>Ascomycota</taxon>
        <taxon>Saccharomycotina</taxon>
        <taxon>Pichiomycetes</taxon>
        <taxon>Debaryomycetaceae</taxon>
        <taxon>Millerozyma</taxon>
    </lineage>
</organism>
<evidence type="ECO:0000313" key="1">
    <source>
        <dbReference type="EMBL" id="CCE85832.1"/>
    </source>
</evidence>
<gene>
    <name evidence="1" type="primary">Piso0_005467</name>
    <name evidence="1" type="ORF">GNLVRS01_PISO0M15346g</name>
</gene>
<protein>
    <submittedName>
        <fullName evidence="1">Piso0_005467 protein</fullName>
    </submittedName>
</protein>
<sequence>MENRSKTQEKCSQLTATSISSHQWTINNVLLERNGVPPGVKSKCSFCTRKCNVRGLSWEQPLPVRAMRFRVDKVRQCSCCKKAVCYFRKLRNFSVSGLKDIGLTGVSVQ</sequence>
<accession>G8Y564</accession>
<dbReference type="EMBL" id="FO082047">
    <property type="protein sequence ID" value="CCE85832.1"/>
    <property type="molecule type" value="Genomic_DNA"/>
</dbReference>
<dbReference type="HOGENOM" id="CLU_2184930_0_0_1"/>
<evidence type="ECO:0000313" key="2">
    <source>
        <dbReference type="Proteomes" id="UP000005222"/>
    </source>
</evidence>
<reference evidence="1 2" key="1">
    <citation type="journal article" date="2012" name="G3 (Bethesda)">
        <title>Pichia sorbitophila, an interspecies yeast hybrid reveals early steps of genome resolution following polyploidization.</title>
        <authorList>
            <person name="Leh Louis V."/>
            <person name="Despons L."/>
            <person name="Friedrich A."/>
            <person name="Martin T."/>
            <person name="Durrens P."/>
            <person name="Casaregola S."/>
            <person name="Neuveglise C."/>
            <person name="Fairhead C."/>
            <person name="Marck C."/>
            <person name="Cruz J.A."/>
            <person name="Straub M.L."/>
            <person name="Kugler V."/>
            <person name="Sacerdot C."/>
            <person name="Uzunov Z."/>
            <person name="Thierry A."/>
            <person name="Weiss S."/>
            <person name="Bleykasten C."/>
            <person name="De Montigny J."/>
            <person name="Jacques N."/>
            <person name="Jung P."/>
            <person name="Lemaire M."/>
            <person name="Mallet S."/>
            <person name="Morel G."/>
            <person name="Richard G.F."/>
            <person name="Sarkar A."/>
            <person name="Savel G."/>
            <person name="Schacherer J."/>
            <person name="Seret M.L."/>
            <person name="Talla E."/>
            <person name="Samson G."/>
            <person name="Jubin C."/>
            <person name="Poulain J."/>
            <person name="Vacherie B."/>
            <person name="Barbe V."/>
            <person name="Pelletier E."/>
            <person name="Sherman D.J."/>
            <person name="Westhof E."/>
            <person name="Weissenbach J."/>
            <person name="Baret P.V."/>
            <person name="Wincker P."/>
            <person name="Gaillardin C."/>
            <person name="Dujon B."/>
            <person name="Souciet J.L."/>
        </authorList>
    </citation>
    <scope>NUCLEOTIDE SEQUENCE [LARGE SCALE GENOMIC DNA]</scope>
    <source>
        <strain evidence="2">ATCC MYA-4447 / BCRC 22081 / CBS 7064 / NBRC 10061 / NRRL Y-12695</strain>
    </source>
</reference>
<dbReference type="Proteomes" id="UP000005222">
    <property type="component" value="Chromosome M"/>
</dbReference>
<proteinExistence type="predicted"/>
<name>G8Y564_PICSO</name>
<keyword evidence="2" id="KW-1185">Reference proteome</keyword>